<evidence type="ECO:0000313" key="6">
    <source>
        <dbReference type="Proteomes" id="UP000324351"/>
    </source>
</evidence>
<dbReference type="Gene3D" id="2.40.100.10">
    <property type="entry name" value="Cyclophilin-like"/>
    <property type="match status" value="1"/>
</dbReference>
<dbReference type="PANTHER" id="PTHR45625:SF3">
    <property type="entry name" value="PEPTIDYL-PROLYL CIS-TRANS ISOMERASE B-RELATED"/>
    <property type="match status" value="1"/>
</dbReference>
<evidence type="ECO:0000259" key="4">
    <source>
        <dbReference type="PROSITE" id="PS50072"/>
    </source>
</evidence>
<dbReference type="AlphaFoldDB" id="A0A5B1M903"/>
<feature type="chain" id="PRO_5039752549" description="Peptidyl-prolyl cis-trans isomerase" evidence="2">
    <location>
        <begin position="27"/>
        <end position="246"/>
    </location>
</feature>
<evidence type="ECO:0000256" key="3">
    <source>
        <dbReference type="SAM" id="MobiDB-lite"/>
    </source>
</evidence>
<feature type="region of interest" description="Disordered" evidence="3">
    <location>
        <begin position="31"/>
        <end position="92"/>
    </location>
</feature>
<feature type="domain" description="PPIase cyclophilin-type" evidence="4">
    <location>
        <begin position="99"/>
        <end position="245"/>
    </location>
</feature>
<reference evidence="5 6" key="1">
    <citation type="submission" date="2019-09" db="EMBL/GenBank/DDBJ databases">
        <title>Nocardioides panacisoli sp. nov., isolated from the soil of a ginseng field.</title>
        <authorList>
            <person name="Cho C."/>
        </authorList>
    </citation>
    <scope>NUCLEOTIDE SEQUENCE [LARGE SCALE GENOMIC DNA]</scope>
    <source>
        <strain evidence="5 6">BN140041</strain>
    </source>
</reference>
<dbReference type="SUPFAM" id="SSF50891">
    <property type="entry name" value="Cyclophilin-like"/>
    <property type="match status" value="1"/>
</dbReference>
<keyword evidence="2 5" id="KW-0413">Isomerase</keyword>
<dbReference type="PRINTS" id="PR00153">
    <property type="entry name" value="CSAPPISMRASE"/>
</dbReference>
<comment type="function">
    <text evidence="1 2">PPIases accelerate the folding of proteins. It catalyzes the cis-trans isomerization of proline imidic peptide bonds in oligopeptides.</text>
</comment>
<dbReference type="PANTHER" id="PTHR45625">
    <property type="entry name" value="PEPTIDYL-PROLYL CIS-TRANS ISOMERASE-RELATED"/>
    <property type="match status" value="1"/>
</dbReference>
<name>A0A5B1M903_9ACTN</name>
<keyword evidence="2" id="KW-0732">Signal</keyword>
<keyword evidence="6" id="KW-1185">Reference proteome</keyword>
<feature type="signal peptide" evidence="2">
    <location>
        <begin position="1"/>
        <end position="26"/>
    </location>
</feature>
<dbReference type="Proteomes" id="UP000324351">
    <property type="component" value="Unassembled WGS sequence"/>
</dbReference>
<evidence type="ECO:0000256" key="1">
    <source>
        <dbReference type="ARBA" id="ARBA00002388"/>
    </source>
</evidence>
<feature type="region of interest" description="Disordered" evidence="3">
    <location>
        <begin position="224"/>
        <end position="246"/>
    </location>
</feature>
<dbReference type="CDD" id="cd00317">
    <property type="entry name" value="cyclophilin"/>
    <property type="match status" value="1"/>
</dbReference>
<proteinExistence type="inferred from homology"/>
<dbReference type="InterPro" id="IPR044666">
    <property type="entry name" value="Cyclophilin_A-like"/>
</dbReference>
<gene>
    <name evidence="5" type="ORF">F0U47_04185</name>
</gene>
<organism evidence="5 6">
    <name type="scientific">Nocardioides antri</name>
    <dbReference type="NCBI Taxonomy" id="2607659"/>
    <lineage>
        <taxon>Bacteria</taxon>
        <taxon>Bacillati</taxon>
        <taxon>Actinomycetota</taxon>
        <taxon>Actinomycetes</taxon>
        <taxon>Propionibacteriales</taxon>
        <taxon>Nocardioidaceae</taxon>
        <taxon>Nocardioides</taxon>
    </lineage>
</organism>
<protein>
    <recommendedName>
        <fullName evidence="2">Peptidyl-prolyl cis-trans isomerase</fullName>
        <shortName evidence="2">PPIase</shortName>
        <ecNumber evidence="2">5.2.1.8</ecNumber>
    </recommendedName>
</protein>
<dbReference type="InterPro" id="IPR029000">
    <property type="entry name" value="Cyclophilin-like_dom_sf"/>
</dbReference>
<dbReference type="PROSITE" id="PS50072">
    <property type="entry name" value="CSA_PPIASE_2"/>
    <property type="match status" value="1"/>
</dbReference>
<dbReference type="EMBL" id="VUJW01000001">
    <property type="protein sequence ID" value="KAA1429391.1"/>
    <property type="molecule type" value="Genomic_DNA"/>
</dbReference>
<dbReference type="InterPro" id="IPR002130">
    <property type="entry name" value="Cyclophilin-type_PPIase_dom"/>
</dbReference>
<accession>A0A5B1M903</accession>
<comment type="similarity">
    <text evidence="2">Belongs to the cyclophilin-type PPIase family.</text>
</comment>
<dbReference type="EC" id="5.2.1.8" evidence="2"/>
<keyword evidence="2" id="KW-0697">Rotamase</keyword>
<feature type="compositionally biased region" description="Low complexity" evidence="3">
    <location>
        <begin position="42"/>
        <end position="92"/>
    </location>
</feature>
<sequence length="246" mass="24913">MPVMRARSFTRPALVASALVLTLGLAACGEEEPEGAARDETSPSATESSDTTEPTETATVTETTAGGSCEYVPDGSAADATAPPASPTVEGTVPVTVTTSVGDLAFELDAARTPCTVNSFVSLAEQGYFDGTTCHRMTTEGIYVLQCGDPTGTGAGGPGYSFADELDGTETYGPGTLAMANAGPNTNGSQFFIVYDDSPLPPSYTVFGQVDEATVDLVTEVADAGTNPPGDGTPKTAVDIESVSVG</sequence>
<evidence type="ECO:0000313" key="5">
    <source>
        <dbReference type="EMBL" id="KAA1429391.1"/>
    </source>
</evidence>
<reference evidence="5 6" key="2">
    <citation type="submission" date="2019-09" db="EMBL/GenBank/DDBJ databases">
        <authorList>
            <person name="Jin C."/>
        </authorList>
    </citation>
    <scope>NUCLEOTIDE SEQUENCE [LARGE SCALE GENOMIC DNA]</scope>
    <source>
        <strain evidence="5 6">BN140041</strain>
    </source>
</reference>
<dbReference type="Pfam" id="PF00160">
    <property type="entry name" value="Pro_isomerase"/>
    <property type="match status" value="1"/>
</dbReference>
<dbReference type="PROSITE" id="PS51257">
    <property type="entry name" value="PROKAR_LIPOPROTEIN"/>
    <property type="match status" value="1"/>
</dbReference>
<comment type="catalytic activity">
    <reaction evidence="2">
        <text>[protein]-peptidylproline (omega=180) = [protein]-peptidylproline (omega=0)</text>
        <dbReference type="Rhea" id="RHEA:16237"/>
        <dbReference type="Rhea" id="RHEA-COMP:10747"/>
        <dbReference type="Rhea" id="RHEA-COMP:10748"/>
        <dbReference type="ChEBI" id="CHEBI:83833"/>
        <dbReference type="ChEBI" id="CHEBI:83834"/>
        <dbReference type="EC" id="5.2.1.8"/>
    </reaction>
</comment>
<comment type="caution">
    <text evidence="5">The sequence shown here is derived from an EMBL/GenBank/DDBJ whole genome shotgun (WGS) entry which is preliminary data.</text>
</comment>
<dbReference type="GO" id="GO:0003755">
    <property type="term" value="F:peptidyl-prolyl cis-trans isomerase activity"/>
    <property type="evidence" value="ECO:0007669"/>
    <property type="project" value="UniProtKB-UniRule"/>
</dbReference>
<evidence type="ECO:0000256" key="2">
    <source>
        <dbReference type="RuleBase" id="RU363019"/>
    </source>
</evidence>